<evidence type="ECO:0000313" key="3">
    <source>
        <dbReference type="Proteomes" id="UP000261811"/>
    </source>
</evidence>
<feature type="transmembrane region" description="Helical" evidence="1">
    <location>
        <begin position="33"/>
        <end position="54"/>
    </location>
</feature>
<protein>
    <submittedName>
        <fullName evidence="2">Uncharacterized protein</fullName>
    </submittedName>
</protein>
<gene>
    <name evidence="2" type="ORF">DZF91_37500</name>
</gene>
<dbReference type="EMBL" id="QURH01001046">
    <property type="protein sequence ID" value="RFU36534.1"/>
    <property type="molecule type" value="Genomic_DNA"/>
</dbReference>
<evidence type="ECO:0000256" key="1">
    <source>
        <dbReference type="SAM" id="Phobius"/>
    </source>
</evidence>
<keyword evidence="3" id="KW-1185">Reference proteome</keyword>
<proteinExistence type="predicted"/>
<sequence>MGETLVEDLIEEAHAREQARRTALAEFRPRRTALLAGTGLLLVLAGGCVALQVLSAMAGTPVRVVPEGPVADALRRLAWHDRPVVAVAAGAAVAG</sequence>
<comment type="caution">
    <text evidence="2">The sequence shown here is derived from an EMBL/GenBank/DDBJ whole genome shotgun (WGS) entry which is preliminary data.</text>
</comment>
<reference evidence="2 3" key="1">
    <citation type="submission" date="2018-08" db="EMBL/GenBank/DDBJ databases">
        <title>Actinomadura jelena sp. nov., a novel Actinomycete isolated from soil in Chad.</title>
        <authorList>
            <person name="Shi L."/>
        </authorList>
    </citation>
    <scope>NUCLEOTIDE SEQUENCE [LARGE SCALE GENOMIC DNA]</scope>
    <source>
        <strain evidence="2 3">NEAU-G17</strain>
    </source>
</reference>
<organism evidence="2 3">
    <name type="scientific">Actinomadura logoneensis</name>
    <dbReference type="NCBI Taxonomy" id="2293572"/>
    <lineage>
        <taxon>Bacteria</taxon>
        <taxon>Bacillati</taxon>
        <taxon>Actinomycetota</taxon>
        <taxon>Actinomycetes</taxon>
        <taxon>Streptosporangiales</taxon>
        <taxon>Thermomonosporaceae</taxon>
        <taxon>Actinomadura</taxon>
    </lineage>
</organism>
<dbReference type="AlphaFoldDB" id="A0A372J9Q1"/>
<keyword evidence="1" id="KW-1133">Transmembrane helix</keyword>
<feature type="non-terminal residue" evidence="2">
    <location>
        <position position="95"/>
    </location>
</feature>
<keyword evidence="1" id="KW-0812">Transmembrane</keyword>
<name>A0A372J9Q1_9ACTN</name>
<evidence type="ECO:0000313" key="2">
    <source>
        <dbReference type="EMBL" id="RFU36534.1"/>
    </source>
</evidence>
<dbReference type="Proteomes" id="UP000261811">
    <property type="component" value="Unassembled WGS sequence"/>
</dbReference>
<accession>A0A372J9Q1</accession>
<keyword evidence="1" id="KW-0472">Membrane</keyword>